<evidence type="ECO:0000259" key="7">
    <source>
        <dbReference type="PROSITE" id="PS50863"/>
    </source>
</evidence>
<keyword evidence="9" id="KW-1185">Reference proteome</keyword>
<feature type="domain" description="TF-B3" evidence="7">
    <location>
        <begin position="693"/>
        <end position="793"/>
    </location>
</feature>
<sequence>MKKGGSGKGEVSGEGEISVEKRMVAVKKKKKKKTDRGCQKGKRKCSRRKQPPSSPPLQPLRLAQPCFFKIMIGDFRDVLFIPPKLTNVFADLVNQNVHLKDFNENHSTVKLSLVGNSLAFQEGWNDFVLGHSISTGELLMFTYVNKALFSVQIFGISACERIDFGERDDNNLSEKNINKGERSEFAKENKLIVASNAKKYSEEKTDALDFAEGLVEDTCERVDSGKRNDNTSSRKSRTKADLSSERLQSVKRRKLHVASTAKKDSKKNYGPNSDKGLMKDSCKRVDFSKKDDNTFSTKADLSSEQSQLAEQHKYIVTSKSKKDSKKKYDPSNSAKFLLEDACQRIRVGKRKDENLSRKKKNEPDLSPGKPQVPKRQKVIISNVKKDSKEKIDPSNSCKALVEEHITRPPVNMTSGRATKQAEERRHFRADKTSAYFVHETLLHNKGRVGTGLCSNHVDGFPLIEENRSDKNRHEKPETSPKVAYTIFETKNQIAHSQKIDISLAPDMTEKNLVGEKGKQQIWTNGFSRQEKVQINSMNVVYEEVVTKFLVTEDGICHIVNEVATNGLSDVRVAPVCLAASVVGTNINCSDAQHDSIPKVYYDTLIMDRVFKENGNRSGCLSRKEFSPLVGSAGSSLQQIPDIEITERYKFQTGNLSDVISEEDEKEDSPFLSRELEHVKVEPVDFDNLFSSSSFCFSLTLSSDSQCWIDLPQALPSFKGRKTKTSEKKVVVLRDPSLRSWPVIYHNSMKFIGFSSGWENFIKANKLQQGSVCDFFDLADEHIPTFQVQITPSLE</sequence>
<evidence type="ECO:0000256" key="1">
    <source>
        <dbReference type="ARBA" id="ARBA00004123"/>
    </source>
</evidence>
<evidence type="ECO:0000256" key="3">
    <source>
        <dbReference type="ARBA" id="ARBA00023125"/>
    </source>
</evidence>
<dbReference type="InterPro" id="IPR003340">
    <property type="entry name" value="B3_DNA-bd"/>
</dbReference>
<name>A0AAQ3JZE2_9LILI</name>
<accession>A0AAQ3JZE2</accession>
<organism evidence="8 9">
    <name type="scientific">Canna indica</name>
    <name type="common">Indian-shot</name>
    <dbReference type="NCBI Taxonomy" id="4628"/>
    <lineage>
        <taxon>Eukaryota</taxon>
        <taxon>Viridiplantae</taxon>
        <taxon>Streptophyta</taxon>
        <taxon>Embryophyta</taxon>
        <taxon>Tracheophyta</taxon>
        <taxon>Spermatophyta</taxon>
        <taxon>Magnoliopsida</taxon>
        <taxon>Liliopsida</taxon>
        <taxon>Zingiberales</taxon>
        <taxon>Cannaceae</taxon>
        <taxon>Canna</taxon>
    </lineage>
</organism>
<keyword evidence="2" id="KW-0805">Transcription regulation</keyword>
<keyword evidence="3" id="KW-0238">DNA-binding</keyword>
<keyword evidence="5" id="KW-0539">Nucleus</keyword>
<dbReference type="SUPFAM" id="SSF101936">
    <property type="entry name" value="DNA-binding pseudobarrel domain"/>
    <property type="match status" value="2"/>
</dbReference>
<feature type="compositionally biased region" description="Gly residues" evidence="6">
    <location>
        <begin position="1"/>
        <end position="12"/>
    </location>
</feature>
<dbReference type="EMBL" id="CP136891">
    <property type="protein sequence ID" value="WOK97421.1"/>
    <property type="molecule type" value="Genomic_DNA"/>
</dbReference>
<evidence type="ECO:0000256" key="2">
    <source>
        <dbReference type="ARBA" id="ARBA00023015"/>
    </source>
</evidence>
<feature type="compositionally biased region" description="Basic and acidic residues" evidence="6">
    <location>
        <begin position="383"/>
        <end position="392"/>
    </location>
</feature>
<dbReference type="PANTHER" id="PTHR31674:SF61">
    <property type="entry name" value="B3 DOMAIN-CONTAINING PROTEIN OS01G0905400"/>
    <property type="match status" value="1"/>
</dbReference>
<protein>
    <recommendedName>
        <fullName evidence="7">TF-B3 domain-containing protein</fullName>
    </recommendedName>
</protein>
<dbReference type="Pfam" id="PF02362">
    <property type="entry name" value="B3"/>
    <property type="match status" value="1"/>
</dbReference>
<evidence type="ECO:0000256" key="6">
    <source>
        <dbReference type="SAM" id="MobiDB-lite"/>
    </source>
</evidence>
<feature type="compositionally biased region" description="Basic residues" evidence="6">
    <location>
        <begin position="24"/>
        <end position="50"/>
    </location>
</feature>
<dbReference type="SMART" id="SM01019">
    <property type="entry name" value="B3"/>
    <property type="match status" value="2"/>
</dbReference>
<dbReference type="AlphaFoldDB" id="A0AAQ3JZE2"/>
<evidence type="ECO:0000313" key="9">
    <source>
        <dbReference type="Proteomes" id="UP001327560"/>
    </source>
</evidence>
<comment type="subcellular location">
    <subcellularLocation>
        <location evidence="1">Nucleus</location>
    </subcellularLocation>
</comment>
<dbReference type="PROSITE" id="PS50863">
    <property type="entry name" value="B3"/>
    <property type="match status" value="2"/>
</dbReference>
<dbReference type="GO" id="GO:0005634">
    <property type="term" value="C:nucleus"/>
    <property type="evidence" value="ECO:0007669"/>
    <property type="project" value="UniProtKB-SubCell"/>
</dbReference>
<feature type="domain" description="TF-B3" evidence="7">
    <location>
        <begin position="64"/>
        <end position="157"/>
    </location>
</feature>
<dbReference type="PANTHER" id="PTHR31674">
    <property type="entry name" value="B3 DOMAIN-CONTAINING PROTEIN REM-LIKE 3-RELATED"/>
    <property type="match status" value="1"/>
</dbReference>
<reference evidence="8 9" key="1">
    <citation type="submission" date="2023-10" db="EMBL/GenBank/DDBJ databases">
        <title>Chromosome-scale genome assembly provides insights into flower coloration mechanisms of Canna indica.</title>
        <authorList>
            <person name="Li C."/>
        </authorList>
    </citation>
    <scope>NUCLEOTIDE SEQUENCE [LARGE SCALE GENOMIC DNA]</scope>
    <source>
        <tissue evidence="8">Flower</tissue>
    </source>
</reference>
<dbReference type="InterPro" id="IPR015300">
    <property type="entry name" value="DNA-bd_pseudobarrel_sf"/>
</dbReference>
<dbReference type="Gene3D" id="2.40.330.10">
    <property type="entry name" value="DNA-binding pseudobarrel domain"/>
    <property type="match status" value="2"/>
</dbReference>
<feature type="region of interest" description="Disordered" evidence="6">
    <location>
        <begin position="348"/>
        <end position="396"/>
    </location>
</feature>
<evidence type="ECO:0000256" key="5">
    <source>
        <dbReference type="ARBA" id="ARBA00023242"/>
    </source>
</evidence>
<dbReference type="CDD" id="cd10017">
    <property type="entry name" value="B3_DNA"/>
    <property type="match status" value="2"/>
</dbReference>
<gene>
    <name evidence="8" type="ORF">Cni_G06129</name>
</gene>
<evidence type="ECO:0000256" key="4">
    <source>
        <dbReference type="ARBA" id="ARBA00023163"/>
    </source>
</evidence>
<dbReference type="Proteomes" id="UP001327560">
    <property type="component" value="Chromosome 2"/>
</dbReference>
<proteinExistence type="predicted"/>
<keyword evidence="4" id="KW-0804">Transcription</keyword>
<feature type="region of interest" description="Disordered" evidence="6">
    <location>
        <begin position="221"/>
        <end position="281"/>
    </location>
</feature>
<dbReference type="InterPro" id="IPR039218">
    <property type="entry name" value="REM_fam"/>
</dbReference>
<dbReference type="GO" id="GO:0003677">
    <property type="term" value="F:DNA binding"/>
    <property type="evidence" value="ECO:0007669"/>
    <property type="project" value="UniProtKB-KW"/>
</dbReference>
<evidence type="ECO:0000313" key="8">
    <source>
        <dbReference type="EMBL" id="WOK97421.1"/>
    </source>
</evidence>
<feature type="region of interest" description="Disordered" evidence="6">
    <location>
        <begin position="1"/>
        <end position="58"/>
    </location>
</feature>